<dbReference type="AlphaFoldDB" id="A0A699IKG5"/>
<evidence type="ECO:0008006" key="2">
    <source>
        <dbReference type="Google" id="ProtNLM"/>
    </source>
</evidence>
<protein>
    <recommendedName>
        <fullName evidence="2">Xylulose kinase-1</fullName>
    </recommendedName>
</protein>
<organism evidence="1">
    <name type="scientific">Tanacetum cinerariifolium</name>
    <name type="common">Dalmatian daisy</name>
    <name type="synonym">Chrysanthemum cinerariifolium</name>
    <dbReference type="NCBI Taxonomy" id="118510"/>
    <lineage>
        <taxon>Eukaryota</taxon>
        <taxon>Viridiplantae</taxon>
        <taxon>Streptophyta</taxon>
        <taxon>Embryophyta</taxon>
        <taxon>Tracheophyta</taxon>
        <taxon>Spermatophyta</taxon>
        <taxon>Magnoliopsida</taxon>
        <taxon>eudicotyledons</taxon>
        <taxon>Gunneridae</taxon>
        <taxon>Pentapetalae</taxon>
        <taxon>asterids</taxon>
        <taxon>campanulids</taxon>
        <taxon>Asterales</taxon>
        <taxon>Asteraceae</taxon>
        <taxon>Asteroideae</taxon>
        <taxon>Anthemideae</taxon>
        <taxon>Anthemidinae</taxon>
        <taxon>Tanacetum</taxon>
    </lineage>
</organism>
<accession>A0A699IKG5</accession>
<gene>
    <name evidence="1" type="ORF">Tci_542956</name>
</gene>
<reference evidence="1" key="1">
    <citation type="journal article" date="2019" name="Sci. Rep.">
        <title>Draft genome of Tanacetum cinerariifolium, the natural source of mosquito coil.</title>
        <authorList>
            <person name="Yamashiro T."/>
            <person name="Shiraishi A."/>
            <person name="Satake H."/>
            <person name="Nakayama K."/>
        </authorList>
    </citation>
    <scope>NUCLEOTIDE SEQUENCE</scope>
</reference>
<proteinExistence type="predicted"/>
<dbReference type="EMBL" id="BKCJ010313107">
    <property type="protein sequence ID" value="GEZ70983.1"/>
    <property type="molecule type" value="Genomic_DNA"/>
</dbReference>
<comment type="caution">
    <text evidence="1">The sequence shown here is derived from an EMBL/GenBank/DDBJ whole genome shotgun (WGS) entry which is preliminary data.</text>
</comment>
<sequence>MALTFADTHNMITFLTNSDASEGFEQIINFLNAHVIKYALMVNPTIYVSCIKHFWTSVSIKKSNDVVRLQALIDRKTVIITEDSIRQALQLDDADSVDFLPNEEIFVELARMGYEKPSTKLTFYKEFFSAQWKFLIHIILQCMSAKRTAWNEFSSSIALYTSPALTQTIFANMRRVRKGFSGVDTPLFAGMLVSQQAQDVEDAAEYEDDVHDADVLGRLEESQAKVYHLDLEHANKVLSMQETYKAEPDEVEEVIEVVTAAKLMTEAVTTIAPTITTAPVPKASTPKRRRDVIIQDFEEAATASDEAFARELEAELNANINWNDVVDQVKRNERQDNTVMRYQALKRKPLTKAQARKNIMHYNLNQSFLERVEEEVTCQEEEVSKRKSKSSEQRATKKQRIDEEVKELKTHLQIVPNDEDDVYTKATPLSLKPNVEASIWRDQKGRYGLAKVNSWNLFESCEVYIITFTTTQMILLVERNYPLTRFTLEQMLNNVRLEVEEESEISLELQRLMRRHEQEGYKPE</sequence>
<name>A0A699IKG5_TANCI</name>
<evidence type="ECO:0000313" key="1">
    <source>
        <dbReference type="EMBL" id="GEZ70983.1"/>
    </source>
</evidence>